<dbReference type="InterPro" id="IPR029058">
    <property type="entry name" value="AB_hydrolase_fold"/>
</dbReference>
<organism evidence="1 2">
    <name type="scientific">Flavobacterium fructosi</name>
    <dbReference type="NCBI Taxonomy" id="3230416"/>
    <lineage>
        <taxon>Bacteria</taxon>
        <taxon>Pseudomonadati</taxon>
        <taxon>Bacteroidota</taxon>
        <taxon>Flavobacteriia</taxon>
        <taxon>Flavobacteriales</taxon>
        <taxon>Flavobacteriaceae</taxon>
        <taxon>Flavobacterium</taxon>
    </lineage>
</organism>
<comment type="caution">
    <text evidence="1">The sequence shown here is derived from an EMBL/GenBank/DDBJ whole genome shotgun (WGS) entry which is preliminary data.</text>
</comment>
<accession>A0ABW6HQC2</accession>
<dbReference type="SUPFAM" id="SSF53474">
    <property type="entry name" value="alpha/beta-Hydrolases"/>
    <property type="match status" value="1"/>
</dbReference>
<proteinExistence type="predicted"/>
<reference evidence="1 2" key="1">
    <citation type="submission" date="2024-06" db="EMBL/GenBank/DDBJ databases">
        <title>Flavobacterium spp. isolated from glacier.</title>
        <authorList>
            <person name="Han D."/>
        </authorList>
    </citation>
    <scope>NUCLEOTIDE SEQUENCE [LARGE SCALE GENOMIC DNA]</scope>
    <source>
        <strain evidence="1 2">LB3P45</strain>
    </source>
</reference>
<dbReference type="Proteomes" id="UP001600039">
    <property type="component" value="Unassembled WGS sequence"/>
</dbReference>
<keyword evidence="2" id="KW-1185">Reference proteome</keyword>
<sequence>METKLLILAGLGNSGEKHWQSYWLRKFESSSKLIHTNWEQPILEDWLSNLTEAISKIDSPTILVAHSLAVSMVLHWAEANNNSNIIGALLVAPADVDSQDQTPETIWNFSPMPTKKLKFPSVVVTSANDPYISPIKAEYFAKMWGSDFINIGKKGHINSDSNLEFWEEGQLILEQLITKIDIG</sequence>
<dbReference type="RefSeq" id="WP_379858443.1">
    <property type="nucleotide sequence ID" value="NZ_JBHZQA010000008.1"/>
</dbReference>
<keyword evidence="1" id="KW-0378">Hydrolase</keyword>
<gene>
    <name evidence="1" type="ORF">ACFX5D_12105</name>
</gene>
<dbReference type="GO" id="GO:0016787">
    <property type="term" value="F:hydrolase activity"/>
    <property type="evidence" value="ECO:0007669"/>
    <property type="project" value="UniProtKB-KW"/>
</dbReference>
<name>A0ABW6HQC2_9FLAO</name>
<protein>
    <submittedName>
        <fullName evidence="1">RBBP9/YdeN family alpha/beta hydrolase</fullName>
    </submittedName>
</protein>
<dbReference type="EMBL" id="JBHZQA010000008">
    <property type="protein sequence ID" value="MFE3848707.1"/>
    <property type="molecule type" value="Genomic_DNA"/>
</dbReference>
<evidence type="ECO:0000313" key="2">
    <source>
        <dbReference type="Proteomes" id="UP001600039"/>
    </source>
</evidence>
<dbReference type="InterPro" id="IPR010662">
    <property type="entry name" value="RBBP9/YdeN"/>
</dbReference>
<dbReference type="Pfam" id="PF06821">
    <property type="entry name" value="Ser_hydrolase"/>
    <property type="match status" value="1"/>
</dbReference>
<dbReference type="Gene3D" id="3.40.50.1820">
    <property type="entry name" value="alpha/beta hydrolase"/>
    <property type="match status" value="1"/>
</dbReference>
<evidence type="ECO:0000313" key="1">
    <source>
        <dbReference type="EMBL" id="MFE3848707.1"/>
    </source>
</evidence>